<dbReference type="Gene3D" id="3.40.50.1820">
    <property type="entry name" value="alpha/beta hydrolase"/>
    <property type="match status" value="1"/>
</dbReference>
<evidence type="ECO:0000313" key="2">
    <source>
        <dbReference type="Proteomes" id="UP000198703"/>
    </source>
</evidence>
<keyword evidence="2" id="KW-1185">Reference proteome</keyword>
<dbReference type="EMBL" id="FNQM01000004">
    <property type="protein sequence ID" value="SEA39652.1"/>
    <property type="molecule type" value="Genomic_DNA"/>
</dbReference>
<reference evidence="1 2" key="1">
    <citation type="submission" date="2016-10" db="EMBL/GenBank/DDBJ databases">
        <authorList>
            <person name="de Groot N.N."/>
        </authorList>
    </citation>
    <scope>NUCLEOTIDE SEQUENCE [LARGE SCALE GENOMIC DNA]</scope>
    <source>
        <strain evidence="1 2">DSM 15345</strain>
    </source>
</reference>
<dbReference type="SUPFAM" id="SSF53474">
    <property type="entry name" value="alpha/beta-Hydrolases"/>
    <property type="match status" value="1"/>
</dbReference>
<gene>
    <name evidence="1" type="ORF">SAMN05444370_104380</name>
</gene>
<name>A0A1H4AVJ4_9RHOB</name>
<organism evidence="1 2">
    <name type="scientific">Rubrimonas cliftonensis</name>
    <dbReference type="NCBI Taxonomy" id="89524"/>
    <lineage>
        <taxon>Bacteria</taxon>
        <taxon>Pseudomonadati</taxon>
        <taxon>Pseudomonadota</taxon>
        <taxon>Alphaproteobacteria</taxon>
        <taxon>Rhodobacterales</taxon>
        <taxon>Paracoccaceae</taxon>
        <taxon>Rubrimonas</taxon>
    </lineage>
</organism>
<dbReference type="Proteomes" id="UP000198703">
    <property type="component" value="Unassembled WGS sequence"/>
</dbReference>
<dbReference type="AlphaFoldDB" id="A0A1H4AVJ4"/>
<sequence>MSVERLRWHEVKDRTFIGATDETHEIHVVREALPIVLVPGIMGSRLRQSGSGDVVWDPPDGPGSTVSTLWSWTRASGRERKRRLIGDAHDPGFLEVDPGQLRRMRSNISGSDAEARRAIDRGWGGVHWSSYGGFLRWASLAPSLGWPRASRYFTFPVYAIGYNWSASNRESGDRIARRLRAIVAENDGEDTFCEKVIVVSHSMGGLASRSAMMLHGAEDVVAGAIHTVQPVTGAAATYKRMRAGFEGAASLVLGWNAAETTPVLANSPGGLELLPNKGYRDNAGRDRWLSVMMGGRALIERPLSGDPYAEIYRERHALWRMVDEALIDPGGPRRRVTPWMSYLDNLAVAESFHDDLALRRHPVTYTTWGEGRGHLSWDRATWTITQLAMAPGYPMPTVYQTTPSAAAQTWARSANLVASSDDGVGSCRVTGAGGGPPDPLVADIEPADGEGDGTVPAGSGRALPTPAAAAKRGVEHQMALNHPQVRAFLTAAIQQIVFRHFGARTGP</sequence>
<proteinExistence type="predicted"/>
<accession>A0A1H4AVJ4</accession>
<dbReference type="OrthoDB" id="7353193at2"/>
<protein>
    <recommendedName>
        <fullName evidence="3">PGAP1-like protein</fullName>
    </recommendedName>
</protein>
<dbReference type="STRING" id="89524.SAMN05444370_104380"/>
<dbReference type="RefSeq" id="WP_093252588.1">
    <property type="nucleotide sequence ID" value="NZ_FNQM01000004.1"/>
</dbReference>
<evidence type="ECO:0008006" key="3">
    <source>
        <dbReference type="Google" id="ProtNLM"/>
    </source>
</evidence>
<evidence type="ECO:0000313" key="1">
    <source>
        <dbReference type="EMBL" id="SEA39652.1"/>
    </source>
</evidence>
<dbReference type="InterPro" id="IPR029058">
    <property type="entry name" value="AB_hydrolase_fold"/>
</dbReference>